<dbReference type="Gene3D" id="3.30.710.10">
    <property type="entry name" value="Potassium Channel Kv1.1, Chain A"/>
    <property type="match status" value="1"/>
</dbReference>
<dbReference type="AlphaFoldDB" id="A0A550BU92"/>
<proteinExistence type="predicted"/>
<sequence length="310" mass="35082">MDSSNVAPEQCTRDAELWLNDGNLILQDACLFRVHHSVLAMHSLFFHDLETIPQGEAQAAYDGAPLVALCGDEPADVRHFLKALYFPHYLPPPPMQASVDIIFGVLRLAHKYQALQWRCCALRHLSKIFATDLETHLDVDDQSAHTIRIALALAQEVGAAWLLPSIYLGAMFFPETMISSSESLEGRPACLAHNDLAIIFSAMSEVQRMFPRYVFLLPGHQCYNYKCAMARLQLSLGDGDSRFSESPLDFLDDILDDEDDTDAVCATCLADMRLHYQEWKKGLWDALPTIYRLPAWPELLEMKKRDLEVR</sequence>
<dbReference type="STRING" id="97359.A0A550BU92"/>
<accession>A0A550BU92</accession>
<dbReference type="Proteomes" id="UP000320762">
    <property type="component" value="Unassembled WGS sequence"/>
</dbReference>
<dbReference type="OrthoDB" id="2757422at2759"/>
<dbReference type="SUPFAM" id="SSF54695">
    <property type="entry name" value="POZ domain"/>
    <property type="match status" value="1"/>
</dbReference>
<reference evidence="1 2" key="1">
    <citation type="journal article" date="2019" name="New Phytol.">
        <title>Comparative genomics reveals unique wood-decay strategies and fruiting body development in the Schizophyllaceae.</title>
        <authorList>
            <person name="Almasi E."/>
            <person name="Sahu N."/>
            <person name="Krizsan K."/>
            <person name="Balint B."/>
            <person name="Kovacs G.M."/>
            <person name="Kiss B."/>
            <person name="Cseklye J."/>
            <person name="Drula E."/>
            <person name="Henrissat B."/>
            <person name="Nagy I."/>
            <person name="Chovatia M."/>
            <person name="Adam C."/>
            <person name="LaButti K."/>
            <person name="Lipzen A."/>
            <person name="Riley R."/>
            <person name="Grigoriev I.V."/>
            <person name="Nagy L.G."/>
        </authorList>
    </citation>
    <scope>NUCLEOTIDE SEQUENCE [LARGE SCALE GENOMIC DNA]</scope>
    <source>
        <strain evidence="1 2">NL-1724</strain>
    </source>
</reference>
<evidence type="ECO:0000313" key="2">
    <source>
        <dbReference type="Proteomes" id="UP000320762"/>
    </source>
</evidence>
<evidence type="ECO:0008006" key="3">
    <source>
        <dbReference type="Google" id="ProtNLM"/>
    </source>
</evidence>
<organism evidence="1 2">
    <name type="scientific">Schizophyllum amplum</name>
    <dbReference type="NCBI Taxonomy" id="97359"/>
    <lineage>
        <taxon>Eukaryota</taxon>
        <taxon>Fungi</taxon>
        <taxon>Dikarya</taxon>
        <taxon>Basidiomycota</taxon>
        <taxon>Agaricomycotina</taxon>
        <taxon>Agaricomycetes</taxon>
        <taxon>Agaricomycetidae</taxon>
        <taxon>Agaricales</taxon>
        <taxon>Schizophyllaceae</taxon>
        <taxon>Schizophyllum</taxon>
    </lineage>
</organism>
<keyword evidence="2" id="KW-1185">Reference proteome</keyword>
<dbReference type="InterPro" id="IPR011333">
    <property type="entry name" value="SKP1/BTB/POZ_sf"/>
</dbReference>
<evidence type="ECO:0000313" key="1">
    <source>
        <dbReference type="EMBL" id="TRM56107.1"/>
    </source>
</evidence>
<gene>
    <name evidence="1" type="ORF">BD626DRAFT_414749</name>
</gene>
<dbReference type="EMBL" id="VDMD01000080">
    <property type="protein sequence ID" value="TRM56107.1"/>
    <property type="molecule type" value="Genomic_DNA"/>
</dbReference>
<comment type="caution">
    <text evidence="1">The sequence shown here is derived from an EMBL/GenBank/DDBJ whole genome shotgun (WGS) entry which is preliminary data.</text>
</comment>
<name>A0A550BU92_9AGAR</name>
<protein>
    <recommendedName>
        <fullName evidence="3">BTB domain-containing protein</fullName>
    </recommendedName>
</protein>